<dbReference type="NCBIfam" id="NF001208">
    <property type="entry name" value="PRK00174.1"/>
    <property type="match status" value="1"/>
</dbReference>
<dbReference type="InterPro" id="IPR042099">
    <property type="entry name" value="ANL_N_sf"/>
</dbReference>
<evidence type="ECO:0000313" key="10">
    <source>
        <dbReference type="EMBL" id="SDM64515.1"/>
    </source>
</evidence>
<dbReference type="InterPro" id="IPR000873">
    <property type="entry name" value="AMP-dep_synth/lig_dom"/>
</dbReference>
<dbReference type="SUPFAM" id="SSF56801">
    <property type="entry name" value="Acetyl-CoA synthetase-like"/>
    <property type="match status" value="1"/>
</dbReference>
<dbReference type="GO" id="GO:0006085">
    <property type="term" value="P:acetyl-CoA biosynthetic process"/>
    <property type="evidence" value="ECO:0007669"/>
    <property type="project" value="TreeGrafter"/>
</dbReference>
<dbReference type="OrthoDB" id="371752at2157"/>
<dbReference type="Gene3D" id="3.30.300.30">
    <property type="match status" value="1"/>
</dbReference>
<dbReference type="InterPro" id="IPR032387">
    <property type="entry name" value="ACAS_N"/>
</dbReference>
<feature type="region of interest" description="Disordered" evidence="6">
    <location>
        <begin position="620"/>
        <end position="642"/>
    </location>
</feature>
<keyword evidence="11" id="KW-1185">Reference proteome</keyword>
<evidence type="ECO:0000256" key="2">
    <source>
        <dbReference type="ARBA" id="ARBA00013275"/>
    </source>
</evidence>
<evidence type="ECO:0000259" key="7">
    <source>
        <dbReference type="Pfam" id="PF00501"/>
    </source>
</evidence>
<evidence type="ECO:0000259" key="9">
    <source>
        <dbReference type="Pfam" id="PF16177"/>
    </source>
</evidence>
<dbReference type="GO" id="GO:0005524">
    <property type="term" value="F:ATP binding"/>
    <property type="evidence" value="ECO:0007669"/>
    <property type="project" value="UniProtKB-KW"/>
</dbReference>
<dbReference type="GO" id="GO:0003987">
    <property type="term" value="F:acetate-CoA ligase activity"/>
    <property type="evidence" value="ECO:0007669"/>
    <property type="project" value="UniProtKB-EC"/>
</dbReference>
<keyword evidence="5" id="KW-0067">ATP-binding</keyword>
<dbReference type="Pfam" id="PF00501">
    <property type="entry name" value="AMP-binding"/>
    <property type="match status" value="1"/>
</dbReference>
<protein>
    <recommendedName>
        <fullName evidence="2">acetate--CoA ligase</fullName>
        <ecNumber evidence="2">6.2.1.1</ecNumber>
    </recommendedName>
</protein>
<keyword evidence="4" id="KW-0547">Nucleotide-binding</keyword>
<feature type="domain" description="Acetyl-coenzyme A synthetase N-terminal" evidence="9">
    <location>
        <begin position="40"/>
        <end position="81"/>
    </location>
</feature>
<sequence>MTAPDGPQAGDVVDPPTGFVTQANVAAAEAASFDAPWPDCWAAAADRLDWHRGYDTVLDSGDGGPPFRWFVGGELNACVNCLDRHLDERGDDVALVWEGHLDERVTYTYRELFDEVNAVAAGLCDLGVGEDDVVTTYLPSMPAAVAVMLACARIGAVHNVVFAGFSADALATRMERAGSRYLVTCDGYYRRGEAVNQRRRADNARMALPYDLDATVVVDRLAAGSSHTEDGARYDDLLAAHEGTTVEPVPRGASDPLFRMYTSGTTGEPKAVTHTTGGYLAQVAWTTERVLDVDSETTIWGTADLGWITGHSYVVYGPLSLGATTVLSEGSPDAADRDRPWEIVAANDVNVLYTAPTVVRSFMKWGTAYPEAHDRSSLRLLGSVGEPLDAETWHWYHEHVGGGDCPVVDTWWQTETGAVLLTTLPGVESMRPGSVGRPLAGIEATVRDGADAVCAPGERGWLSVDRPWPAMARELATASDWGAVADAPERWRYRVGDEAVVDEDGYVTVLGRVDDVLNVAGRRFSTAEIEHAIVQVDGVAEAAVIGRDDPDIGTAIVAYVTTEDGPAGAAVARDDVDAAVAAAIGAGSTPDEVVFTPDLPKTRSGKIMRRLLGDIANGEDYGDTSALRNPEVVGELEARQRE</sequence>
<dbReference type="Pfam" id="PF13193">
    <property type="entry name" value="AMP-binding_C"/>
    <property type="match status" value="1"/>
</dbReference>
<name>A0A1G9UY00_9EURY</name>
<dbReference type="EC" id="6.2.1.1" evidence="2"/>
<evidence type="ECO:0000256" key="5">
    <source>
        <dbReference type="ARBA" id="ARBA00022840"/>
    </source>
</evidence>
<evidence type="ECO:0000259" key="8">
    <source>
        <dbReference type="Pfam" id="PF13193"/>
    </source>
</evidence>
<dbReference type="PANTHER" id="PTHR24095:SF14">
    <property type="entry name" value="ACETYL-COENZYME A SYNTHETASE 1"/>
    <property type="match status" value="1"/>
</dbReference>
<dbReference type="Pfam" id="PF16177">
    <property type="entry name" value="ACAS_N"/>
    <property type="match status" value="1"/>
</dbReference>
<dbReference type="RefSeq" id="WP_089732068.1">
    <property type="nucleotide sequence ID" value="NZ_FNIA01000005.1"/>
</dbReference>
<dbReference type="Proteomes" id="UP000199370">
    <property type="component" value="Unassembled WGS sequence"/>
</dbReference>
<keyword evidence="3" id="KW-0436">Ligase</keyword>
<dbReference type="STRING" id="996166.SAMN05192554_10559"/>
<evidence type="ECO:0000256" key="3">
    <source>
        <dbReference type="ARBA" id="ARBA00022598"/>
    </source>
</evidence>
<proteinExistence type="inferred from homology"/>
<gene>
    <name evidence="10" type="ORF">SAMN05192554_10559</name>
</gene>
<accession>A0A1G9UY00</accession>
<dbReference type="AlphaFoldDB" id="A0A1G9UY00"/>
<evidence type="ECO:0000256" key="4">
    <source>
        <dbReference type="ARBA" id="ARBA00022741"/>
    </source>
</evidence>
<reference evidence="10 11" key="1">
    <citation type="submission" date="2016-10" db="EMBL/GenBank/DDBJ databases">
        <authorList>
            <person name="de Groot N.N."/>
        </authorList>
    </citation>
    <scope>NUCLEOTIDE SEQUENCE [LARGE SCALE GENOMIC DNA]</scope>
    <source>
        <strain evidence="11">EB21,IBRC-M 10013,KCTC 4048</strain>
    </source>
</reference>
<comment type="similarity">
    <text evidence="1">Belongs to the ATP-dependent AMP-binding enzyme family.</text>
</comment>
<evidence type="ECO:0000256" key="6">
    <source>
        <dbReference type="SAM" id="MobiDB-lite"/>
    </source>
</evidence>
<dbReference type="EMBL" id="FNIA01000005">
    <property type="protein sequence ID" value="SDM64515.1"/>
    <property type="molecule type" value="Genomic_DNA"/>
</dbReference>
<evidence type="ECO:0000313" key="11">
    <source>
        <dbReference type="Proteomes" id="UP000199370"/>
    </source>
</evidence>
<dbReference type="PANTHER" id="PTHR24095">
    <property type="entry name" value="ACETYL-COENZYME A SYNTHETASE"/>
    <property type="match status" value="1"/>
</dbReference>
<organism evidence="10 11">
    <name type="scientific">Haloarchaeobius iranensis</name>
    <dbReference type="NCBI Taxonomy" id="996166"/>
    <lineage>
        <taxon>Archaea</taxon>
        <taxon>Methanobacteriati</taxon>
        <taxon>Methanobacteriota</taxon>
        <taxon>Stenosarchaea group</taxon>
        <taxon>Halobacteria</taxon>
        <taxon>Halobacteriales</taxon>
        <taxon>Halorubellaceae</taxon>
        <taxon>Haloarchaeobius</taxon>
    </lineage>
</organism>
<evidence type="ECO:0000256" key="1">
    <source>
        <dbReference type="ARBA" id="ARBA00006432"/>
    </source>
</evidence>
<dbReference type="InterPro" id="IPR045851">
    <property type="entry name" value="AMP-bd_C_sf"/>
</dbReference>
<dbReference type="InterPro" id="IPR025110">
    <property type="entry name" value="AMP-bd_C"/>
</dbReference>
<dbReference type="Gene3D" id="3.40.50.12780">
    <property type="entry name" value="N-terminal domain of ligase-like"/>
    <property type="match status" value="1"/>
</dbReference>
<feature type="domain" description="AMP-dependent synthetase/ligase" evidence="7">
    <location>
        <begin position="83"/>
        <end position="468"/>
    </location>
</feature>
<feature type="domain" description="AMP-binding enzyme C-terminal" evidence="8">
    <location>
        <begin position="528"/>
        <end position="606"/>
    </location>
</feature>